<dbReference type="WBParaSite" id="PSAMB.scaffold2003size26100.g15915.t2">
    <property type="protein sequence ID" value="PSAMB.scaffold2003size26100.g15915.t2"/>
    <property type="gene ID" value="PSAMB.scaffold2003size26100.g15915"/>
</dbReference>
<organism evidence="2 3">
    <name type="scientific">Plectus sambesii</name>
    <dbReference type="NCBI Taxonomy" id="2011161"/>
    <lineage>
        <taxon>Eukaryota</taxon>
        <taxon>Metazoa</taxon>
        <taxon>Ecdysozoa</taxon>
        <taxon>Nematoda</taxon>
        <taxon>Chromadorea</taxon>
        <taxon>Plectida</taxon>
        <taxon>Plectina</taxon>
        <taxon>Plectoidea</taxon>
        <taxon>Plectidae</taxon>
        <taxon>Plectus</taxon>
    </lineage>
</organism>
<protein>
    <submittedName>
        <fullName evidence="3">Uncharacterized protein</fullName>
    </submittedName>
</protein>
<dbReference type="Proteomes" id="UP000887566">
    <property type="component" value="Unplaced"/>
</dbReference>
<feature type="compositionally biased region" description="Basic and acidic residues" evidence="1">
    <location>
        <begin position="168"/>
        <end position="177"/>
    </location>
</feature>
<dbReference type="AlphaFoldDB" id="A0A914VIK3"/>
<name>A0A914VIK3_9BILA</name>
<keyword evidence="2" id="KW-1185">Reference proteome</keyword>
<evidence type="ECO:0000256" key="1">
    <source>
        <dbReference type="SAM" id="MobiDB-lite"/>
    </source>
</evidence>
<accession>A0A914VIK3</accession>
<evidence type="ECO:0000313" key="2">
    <source>
        <dbReference type="Proteomes" id="UP000887566"/>
    </source>
</evidence>
<feature type="region of interest" description="Disordered" evidence="1">
    <location>
        <begin position="135"/>
        <end position="224"/>
    </location>
</feature>
<feature type="region of interest" description="Disordered" evidence="1">
    <location>
        <begin position="23"/>
        <end position="42"/>
    </location>
</feature>
<sequence length="267" mass="29491">MADSGRSTASKKALPDGLMLEVDDCGETSTVPPPPYRCSEHTTSSNWHRLLPFVGDTPPPSAGSTTNAIDDDPGRSLLLPLLPPPLLRRQLEHERDVATIDTRTMGNSGPFVVAGTTESAGDELIIPCWPRANERASDRALRRSPRPAAPRQHGQPYRQQPKRATQTNEERERKRETPPSTKYTGRPIRRRSGGGVLVSADGDGRRRGWRASPTDTRGARRPTDLIVYDHQQHIPESIRHKLAGRDRIVASAGEPDRPIRSSPFFAQ</sequence>
<evidence type="ECO:0000313" key="3">
    <source>
        <dbReference type="WBParaSite" id="PSAMB.scaffold2003size26100.g15915.t2"/>
    </source>
</evidence>
<reference evidence="3" key="1">
    <citation type="submission" date="2022-11" db="UniProtKB">
        <authorList>
            <consortium name="WormBaseParasite"/>
        </authorList>
    </citation>
    <scope>IDENTIFICATION</scope>
</reference>
<proteinExistence type="predicted"/>